<evidence type="ECO:0000256" key="1">
    <source>
        <dbReference type="SAM" id="MobiDB-lite"/>
    </source>
</evidence>
<proteinExistence type="predicted"/>
<name>A0A448PNR0_ACTVI</name>
<dbReference type="EMBL" id="LR134477">
    <property type="protein sequence ID" value="VEI17949.1"/>
    <property type="molecule type" value="Genomic_DNA"/>
</dbReference>
<feature type="region of interest" description="Disordered" evidence="1">
    <location>
        <begin position="1"/>
        <end position="39"/>
    </location>
</feature>
<feature type="compositionally biased region" description="Basic and acidic residues" evidence="1">
    <location>
        <begin position="15"/>
        <end position="32"/>
    </location>
</feature>
<sequence>MLAWMRQPAATRKVAIRDTKGSRRSPDADISRKVNRARS</sequence>
<gene>
    <name evidence="2" type="ORF">NCTC10951_02456</name>
</gene>
<dbReference type="Proteomes" id="UP000268658">
    <property type="component" value="Chromosome"/>
</dbReference>
<dbReference type="KEGG" id="avc:NCTC10951_02456"/>
<evidence type="ECO:0000313" key="2">
    <source>
        <dbReference type="EMBL" id="VEI17949.1"/>
    </source>
</evidence>
<accession>A0A448PNR0</accession>
<reference evidence="2 3" key="1">
    <citation type="submission" date="2018-12" db="EMBL/GenBank/DDBJ databases">
        <authorList>
            <consortium name="Pathogen Informatics"/>
        </authorList>
    </citation>
    <scope>NUCLEOTIDE SEQUENCE [LARGE SCALE GENOMIC DNA]</scope>
    <source>
        <strain evidence="2 3">NCTC10951</strain>
    </source>
</reference>
<protein>
    <submittedName>
        <fullName evidence="2">Uncharacterized protein</fullName>
    </submittedName>
</protein>
<evidence type="ECO:0000313" key="3">
    <source>
        <dbReference type="Proteomes" id="UP000268658"/>
    </source>
</evidence>
<organism evidence="2 3">
    <name type="scientific">Actinomyces viscosus</name>
    <dbReference type="NCBI Taxonomy" id="1656"/>
    <lineage>
        <taxon>Bacteria</taxon>
        <taxon>Bacillati</taxon>
        <taxon>Actinomycetota</taxon>
        <taxon>Actinomycetes</taxon>
        <taxon>Actinomycetales</taxon>
        <taxon>Actinomycetaceae</taxon>
        <taxon>Actinomyces</taxon>
    </lineage>
</organism>
<dbReference type="AlphaFoldDB" id="A0A448PNR0"/>